<comment type="caution">
    <text evidence="8">The sequence shown here is derived from an EMBL/GenBank/DDBJ whole genome shotgun (WGS) entry which is preliminary data.</text>
</comment>
<dbReference type="GO" id="GO:0016887">
    <property type="term" value="F:ATP hydrolysis activity"/>
    <property type="evidence" value="ECO:0007669"/>
    <property type="project" value="InterPro"/>
</dbReference>
<organism evidence="8 9">
    <name type="scientific">Sphingomonas abaci</name>
    <dbReference type="NCBI Taxonomy" id="237611"/>
    <lineage>
        <taxon>Bacteria</taxon>
        <taxon>Pseudomonadati</taxon>
        <taxon>Pseudomonadota</taxon>
        <taxon>Alphaproteobacteria</taxon>
        <taxon>Sphingomonadales</taxon>
        <taxon>Sphingomonadaceae</taxon>
        <taxon>Sphingomonas</taxon>
    </lineage>
</organism>
<dbReference type="SUPFAM" id="SSF52540">
    <property type="entry name" value="P-loop containing nucleoside triphosphate hydrolases"/>
    <property type="match status" value="1"/>
</dbReference>
<keyword evidence="1" id="KW-0813">Transport</keyword>
<dbReference type="Pfam" id="PF00005">
    <property type="entry name" value="ABC_tran"/>
    <property type="match status" value="1"/>
</dbReference>
<keyword evidence="9" id="KW-1185">Reference proteome</keyword>
<dbReference type="PROSITE" id="PS50893">
    <property type="entry name" value="ABC_TRANSPORTER_2"/>
    <property type="match status" value="1"/>
</dbReference>
<evidence type="ECO:0000259" key="7">
    <source>
        <dbReference type="PROSITE" id="PS50893"/>
    </source>
</evidence>
<protein>
    <submittedName>
        <fullName evidence="8">Heme exporter protein A</fullName>
    </submittedName>
</protein>
<sequence length="200" mass="20022">MSAPLTLDGVACMRGGRLLFEGFDLRLAAGEAAVVTGPNGVGKSSLLRLCAGLLAPVAGRVVAPSRSLLGEAAALDADLSLGRALLFWARLDGARDAARDRVAAALAAVDLAVLGDVPVTMLSTGQRRRAALARVVASGAALWLLDEPANGLDVAAVARLEALVAAHRSGGGAVLIATHVPLALPDAQAVTLRGPAAASC</sequence>
<dbReference type="InterPro" id="IPR027417">
    <property type="entry name" value="P-loop_NTPase"/>
</dbReference>
<proteinExistence type="predicted"/>
<dbReference type="GO" id="GO:0005524">
    <property type="term" value="F:ATP binding"/>
    <property type="evidence" value="ECO:0007669"/>
    <property type="project" value="UniProtKB-KW"/>
</dbReference>
<name>A0A7W7EZB1_9SPHN</name>
<dbReference type="NCBIfam" id="TIGR01189">
    <property type="entry name" value="ccmA"/>
    <property type="match status" value="1"/>
</dbReference>
<dbReference type="GO" id="GO:0017004">
    <property type="term" value="P:cytochrome complex assembly"/>
    <property type="evidence" value="ECO:0007669"/>
    <property type="project" value="UniProtKB-KW"/>
</dbReference>
<feature type="domain" description="ABC transporter" evidence="7">
    <location>
        <begin position="5"/>
        <end position="197"/>
    </location>
</feature>
<dbReference type="AlphaFoldDB" id="A0A7W7EZB1"/>
<evidence type="ECO:0000256" key="6">
    <source>
        <dbReference type="ARBA" id="ARBA00023136"/>
    </source>
</evidence>
<keyword evidence="6" id="KW-0472">Membrane</keyword>
<dbReference type="PANTHER" id="PTHR43499">
    <property type="entry name" value="ABC TRANSPORTER I FAMILY MEMBER 1"/>
    <property type="match status" value="1"/>
</dbReference>
<dbReference type="PANTHER" id="PTHR43499:SF1">
    <property type="entry name" value="ABC TRANSPORTER I FAMILY MEMBER 1"/>
    <property type="match status" value="1"/>
</dbReference>
<dbReference type="InterPro" id="IPR005895">
    <property type="entry name" value="ABC_transptr_haem_export_CcmA"/>
</dbReference>
<dbReference type="Gene3D" id="3.40.50.300">
    <property type="entry name" value="P-loop containing nucleotide triphosphate hydrolases"/>
    <property type="match status" value="1"/>
</dbReference>
<accession>A0A7W7EZB1</accession>
<evidence type="ECO:0000256" key="1">
    <source>
        <dbReference type="ARBA" id="ARBA00022448"/>
    </source>
</evidence>
<evidence type="ECO:0000313" key="8">
    <source>
        <dbReference type="EMBL" id="MBB4619051.1"/>
    </source>
</evidence>
<dbReference type="EMBL" id="JACHNY010000007">
    <property type="protein sequence ID" value="MBB4619051.1"/>
    <property type="molecule type" value="Genomic_DNA"/>
</dbReference>
<keyword evidence="2" id="KW-0547">Nucleotide-binding</keyword>
<keyword evidence="4" id="KW-0067">ATP-binding</keyword>
<evidence type="ECO:0000256" key="2">
    <source>
        <dbReference type="ARBA" id="ARBA00022741"/>
    </source>
</evidence>
<keyword evidence="3" id="KW-0201">Cytochrome c-type biogenesis</keyword>
<keyword evidence="5" id="KW-1278">Translocase</keyword>
<reference evidence="8 9" key="1">
    <citation type="submission" date="2020-08" db="EMBL/GenBank/DDBJ databases">
        <title>Genomic Encyclopedia of Type Strains, Phase IV (KMG-IV): sequencing the most valuable type-strain genomes for metagenomic binning, comparative biology and taxonomic classification.</title>
        <authorList>
            <person name="Goeker M."/>
        </authorList>
    </citation>
    <scope>NUCLEOTIDE SEQUENCE [LARGE SCALE GENOMIC DNA]</scope>
    <source>
        <strain evidence="8 9">DSM 15867</strain>
    </source>
</reference>
<evidence type="ECO:0000313" key="9">
    <source>
        <dbReference type="Proteomes" id="UP000574769"/>
    </source>
</evidence>
<evidence type="ECO:0000256" key="3">
    <source>
        <dbReference type="ARBA" id="ARBA00022748"/>
    </source>
</evidence>
<dbReference type="RefSeq" id="WP_184116491.1">
    <property type="nucleotide sequence ID" value="NZ_JACHNY010000007.1"/>
</dbReference>
<dbReference type="GO" id="GO:0022857">
    <property type="term" value="F:transmembrane transporter activity"/>
    <property type="evidence" value="ECO:0007669"/>
    <property type="project" value="InterPro"/>
</dbReference>
<evidence type="ECO:0000256" key="4">
    <source>
        <dbReference type="ARBA" id="ARBA00022840"/>
    </source>
</evidence>
<gene>
    <name evidence="8" type="ORF">GGQ96_003201</name>
</gene>
<dbReference type="Proteomes" id="UP000574769">
    <property type="component" value="Unassembled WGS sequence"/>
</dbReference>
<dbReference type="InterPro" id="IPR003439">
    <property type="entry name" value="ABC_transporter-like_ATP-bd"/>
</dbReference>
<dbReference type="SMART" id="SM00382">
    <property type="entry name" value="AAA"/>
    <property type="match status" value="1"/>
</dbReference>
<evidence type="ECO:0000256" key="5">
    <source>
        <dbReference type="ARBA" id="ARBA00022967"/>
    </source>
</evidence>
<dbReference type="InterPro" id="IPR003593">
    <property type="entry name" value="AAA+_ATPase"/>
</dbReference>